<proteinExistence type="predicted"/>
<protein>
    <submittedName>
        <fullName evidence="3">Uncharacterized protein</fullName>
    </submittedName>
</protein>
<keyword evidence="2" id="KW-0472">Membrane</keyword>
<keyword evidence="2" id="KW-0812">Transmembrane</keyword>
<sequence>MRLTPAWLRSSSDTPPEERQERSEASSGPDVPIYRNLQGTSTAGGGDVDAFLPDSDGELCDTLEEMQLPATVDEITDELITPAQPPLDTWAGVHERLHQDRLPALAEAGEIEFDETQGVVERSMTQMDEEGTTLSAAVFGTISLVLLFALLTLVSVSLLTALTVTVVTTTVVWFVPSFV</sequence>
<keyword evidence="4" id="KW-1185">Reference proteome</keyword>
<feature type="region of interest" description="Disordered" evidence="1">
    <location>
        <begin position="1"/>
        <end position="55"/>
    </location>
</feature>
<feature type="transmembrane region" description="Helical" evidence="2">
    <location>
        <begin position="132"/>
        <end position="151"/>
    </location>
</feature>
<gene>
    <name evidence="3" type="ORF">B2G88_06710</name>
</gene>
<reference evidence="3 4" key="1">
    <citation type="submission" date="2017-02" db="EMBL/GenBank/DDBJ databases">
        <title>Natronthermophilus aegyptiacus gen. nov.,sp. nov., an aerobic, extremely halophilic alkalithermophilic archaeon isolated from the athalassohaline Wadi An Natrun, Egypt.</title>
        <authorList>
            <person name="Zhao B."/>
        </authorList>
    </citation>
    <scope>NUCLEOTIDE SEQUENCE [LARGE SCALE GENOMIC DNA]</scope>
    <source>
        <strain evidence="3 4">CGMCC 1.3597</strain>
    </source>
</reference>
<evidence type="ECO:0000256" key="1">
    <source>
        <dbReference type="SAM" id="MobiDB-lite"/>
    </source>
</evidence>
<organism evidence="3 4">
    <name type="scientific">Natronolimnobius baerhuensis</name>
    <dbReference type="NCBI Taxonomy" id="253108"/>
    <lineage>
        <taxon>Archaea</taxon>
        <taxon>Methanobacteriati</taxon>
        <taxon>Methanobacteriota</taxon>
        <taxon>Stenosarchaea group</taxon>
        <taxon>Halobacteria</taxon>
        <taxon>Halobacteriales</taxon>
        <taxon>Natrialbaceae</taxon>
        <taxon>Natronolimnobius</taxon>
    </lineage>
</organism>
<evidence type="ECO:0000313" key="3">
    <source>
        <dbReference type="EMBL" id="OVE84113.1"/>
    </source>
</evidence>
<feature type="transmembrane region" description="Helical" evidence="2">
    <location>
        <begin position="157"/>
        <end position="175"/>
    </location>
</feature>
<comment type="caution">
    <text evidence="3">The sequence shown here is derived from an EMBL/GenBank/DDBJ whole genome shotgun (WGS) entry which is preliminary data.</text>
</comment>
<evidence type="ECO:0000256" key="2">
    <source>
        <dbReference type="SAM" id="Phobius"/>
    </source>
</evidence>
<dbReference type="OrthoDB" id="186576at2157"/>
<accession>A0A202E765</accession>
<evidence type="ECO:0000313" key="4">
    <source>
        <dbReference type="Proteomes" id="UP000196084"/>
    </source>
</evidence>
<dbReference type="EMBL" id="MWPH01000002">
    <property type="protein sequence ID" value="OVE84113.1"/>
    <property type="molecule type" value="Genomic_DNA"/>
</dbReference>
<name>A0A202E765_9EURY</name>
<dbReference type="AlphaFoldDB" id="A0A202E765"/>
<keyword evidence="2" id="KW-1133">Transmembrane helix</keyword>
<dbReference type="Proteomes" id="UP000196084">
    <property type="component" value="Unassembled WGS sequence"/>
</dbReference>